<dbReference type="PANTHER" id="PTHR43765:SF2">
    <property type="entry name" value="2-DEHYDROPANTOATE 2-REDUCTASE"/>
    <property type="match status" value="1"/>
</dbReference>
<dbReference type="Pfam" id="PF02558">
    <property type="entry name" value="ApbA"/>
    <property type="match status" value="1"/>
</dbReference>
<evidence type="ECO:0000259" key="5">
    <source>
        <dbReference type="Pfam" id="PF08546"/>
    </source>
</evidence>
<evidence type="ECO:0000313" key="6">
    <source>
        <dbReference type="EMBL" id="WRL64106.1"/>
    </source>
</evidence>
<proteinExistence type="inferred from homology"/>
<evidence type="ECO:0000256" key="1">
    <source>
        <dbReference type="ARBA" id="ARBA00007870"/>
    </source>
</evidence>
<gene>
    <name evidence="6" type="ORF">U6N30_31795</name>
</gene>
<dbReference type="InterPro" id="IPR008927">
    <property type="entry name" value="6-PGluconate_DH-like_C_sf"/>
</dbReference>
<dbReference type="Gene3D" id="3.40.50.720">
    <property type="entry name" value="NAD(P)-binding Rossmann-like Domain"/>
    <property type="match status" value="1"/>
</dbReference>
<evidence type="ECO:0000256" key="3">
    <source>
        <dbReference type="ARBA" id="ARBA00023002"/>
    </source>
</evidence>
<feature type="domain" description="Ketopantoate reductase C-terminal" evidence="5">
    <location>
        <begin position="80"/>
        <end position="192"/>
    </location>
</feature>
<keyword evidence="2" id="KW-0521">NADP</keyword>
<dbReference type="Pfam" id="PF08546">
    <property type="entry name" value="ApbA_C"/>
    <property type="match status" value="1"/>
</dbReference>
<dbReference type="InterPro" id="IPR013752">
    <property type="entry name" value="KPA_reductase"/>
</dbReference>
<keyword evidence="7" id="KW-1185">Reference proteome</keyword>
<dbReference type="InterPro" id="IPR050838">
    <property type="entry name" value="Ketopantoate_reductase"/>
</dbReference>
<dbReference type="Proteomes" id="UP001324287">
    <property type="component" value="Chromosome"/>
</dbReference>
<evidence type="ECO:0000256" key="2">
    <source>
        <dbReference type="ARBA" id="ARBA00022857"/>
    </source>
</evidence>
<accession>A0ABZ1AZW9</accession>
<dbReference type="PANTHER" id="PTHR43765">
    <property type="entry name" value="2-DEHYDROPANTOATE 2-REDUCTASE-RELATED"/>
    <property type="match status" value="1"/>
</dbReference>
<dbReference type="InterPro" id="IPR013328">
    <property type="entry name" value="6PGD_dom2"/>
</dbReference>
<sequence length="195" mass="20477">MLVPLLNGLDHLQLLRERYPAARTVAGSIQVAAHRTEPGSVRHEGTLAEVTLAPGAEDLAAALSGTGLTVAEHPDECRLLWAKLAFLAPLALLTTATGGPLGPAREQRAEQLRAVVDEVAAVARADGADPDPVAVLQQLNSLPAQMRSSMQRDVEAGQPPELDAIGGAVLRAAARHGVDVPVTRQLVEEIRARPS</sequence>
<dbReference type="InterPro" id="IPR013332">
    <property type="entry name" value="KPR_N"/>
</dbReference>
<keyword evidence="3" id="KW-0560">Oxidoreductase</keyword>
<protein>
    <submittedName>
        <fullName evidence="6">Ketopantoate reductase C-terminal domain-containing protein</fullName>
    </submittedName>
</protein>
<evidence type="ECO:0000313" key="7">
    <source>
        <dbReference type="Proteomes" id="UP001324287"/>
    </source>
</evidence>
<organism evidence="6 7">
    <name type="scientific">Blastococcus brunescens</name>
    <dbReference type="NCBI Taxonomy" id="1564165"/>
    <lineage>
        <taxon>Bacteria</taxon>
        <taxon>Bacillati</taxon>
        <taxon>Actinomycetota</taxon>
        <taxon>Actinomycetes</taxon>
        <taxon>Geodermatophilales</taxon>
        <taxon>Geodermatophilaceae</taxon>
        <taxon>Blastococcus</taxon>
    </lineage>
</organism>
<feature type="domain" description="Ketopantoate reductase N-terminal" evidence="4">
    <location>
        <begin position="2"/>
        <end position="54"/>
    </location>
</feature>
<dbReference type="EMBL" id="CP141261">
    <property type="protein sequence ID" value="WRL64106.1"/>
    <property type="molecule type" value="Genomic_DNA"/>
</dbReference>
<dbReference type="SUPFAM" id="SSF48179">
    <property type="entry name" value="6-phosphogluconate dehydrogenase C-terminal domain-like"/>
    <property type="match status" value="1"/>
</dbReference>
<dbReference type="Gene3D" id="1.10.1040.10">
    <property type="entry name" value="N-(1-d-carboxylethyl)-l-norvaline Dehydrogenase, domain 2"/>
    <property type="match status" value="1"/>
</dbReference>
<name>A0ABZ1AZW9_9ACTN</name>
<evidence type="ECO:0000259" key="4">
    <source>
        <dbReference type="Pfam" id="PF02558"/>
    </source>
</evidence>
<comment type="similarity">
    <text evidence="1">Belongs to the ketopantoate reductase family.</text>
</comment>
<reference evidence="6 7" key="1">
    <citation type="submission" date="2023-12" db="EMBL/GenBank/DDBJ databases">
        <title>Blastococcus brunescens sp. nov., an actonobacterium isolated from sandstone collected in sahara desert.</title>
        <authorList>
            <person name="Gtari M."/>
            <person name="Ghodhbane F."/>
        </authorList>
    </citation>
    <scope>NUCLEOTIDE SEQUENCE [LARGE SCALE GENOMIC DNA]</scope>
    <source>
        <strain evidence="6 7">BMG 8361</strain>
    </source>
</reference>